<reference evidence="1" key="1">
    <citation type="journal article" date="2018" name="Genome Biol.">
        <title>SKESA: strategic k-mer extension for scrupulous assemblies.</title>
        <authorList>
            <person name="Souvorov A."/>
            <person name="Agarwala R."/>
            <person name="Lipman D.J."/>
        </authorList>
    </citation>
    <scope>NUCLEOTIDE SEQUENCE</scope>
    <source>
        <strain evidence="1">ATCC 10717</strain>
    </source>
</reference>
<reference evidence="1" key="2">
    <citation type="submission" date="2019-10" db="EMBL/GenBank/DDBJ databases">
        <authorList>
            <consortium name="NCBI Pathogen Detection Project"/>
        </authorList>
    </citation>
    <scope>NUCLEOTIDE SEQUENCE</scope>
    <source>
        <strain evidence="1">ATCC 10717</strain>
    </source>
</reference>
<evidence type="ECO:0000313" key="1">
    <source>
        <dbReference type="EMBL" id="HAA1127889.1"/>
    </source>
</evidence>
<dbReference type="NCBIfam" id="NF033691">
    <property type="entry name" value="immunity_MafI"/>
    <property type="match status" value="1"/>
</dbReference>
<dbReference type="AlphaFoldDB" id="A0A6W0P1H1"/>
<accession>A0A6W0P1H1</accession>
<gene>
    <name evidence="1" type="ORF">GDL93_20730</name>
</gene>
<organism evidence="1">
    <name type="scientific">Salmonella enterica subsp. enterica serovar Rubislaw str. ATCC 10717</name>
    <dbReference type="NCBI Taxonomy" id="938143"/>
    <lineage>
        <taxon>Bacteria</taxon>
        <taxon>Pseudomonadati</taxon>
        <taxon>Pseudomonadota</taxon>
        <taxon>Gammaproteobacteria</taxon>
        <taxon>Enterobacterales</taxon>
        <taxon>Enterobacteriaceae</taxon>
        <taxon>Salmonella</taxon>
    </lineage>
</organism>
<comment type="caution">
    <text evidence="1">The sequence shown here is derived from an EMBL/GenBank/DDBJ whole genome shotgun (WGS) entry which is preliminary data.</text>
</comment>
<dbReference type="InterPro" id="IPR047880">
    <property type="entry name" value="MafI-like"/>
</dbReference>
<name>A0A6W0P1H1_SALRU</name>
<proteinExistence type="predicted"/>
<dbReference type="RefSeq" id="WP_023207621.1">
    <property type="nucleotide sequence ID" value="NZ_CP019193.1"/>
</dbReference>
<protein>
    <submittedName>
        <fullName evidence="1">MafI family immunity protein</fullName>
    </submittedName>
</protein>
<dbReference type="EMBL" id="DAAAMK010000022">
    <property type="protein sequence ID" value="HAA1127889.1"/>
    <property type="molecule type" value="Genomic_DNA"/>
</dbReference>
<sequence>MFGVKISQLGKLLEDRLDPDLIDGALDYIQYDEEPLAFEILCDHISEYDITITENEYELITQLIEEMKLDISEPPFKYLKKLVG</sequence>